<keyword evidence="5 8" id="KW-0067">ATP-binding</keyword>
<proteinExistence type="inferred from homology"/>
<keyword evidence="10" id="KW-1185">Reference proteome</keyword>
<comment type="similarity">
    <text evidence="7 8">Belongs to the formate--tetrahydrofolate ligase family.</text>
</comment>
<evidence type="ECO:0000313" key="9">
    <source>
        <dbReference type="EMBL" id="AYG00515.1"/>
    </source>
</evidence>
<dbReference type="GO" id="GO:0035999">
    <property type="term" value="P:tetrahydrofolate interconversion"/>
    <property type="evidence" value="ECO:0007669"/>
    <property type="project" value="UniProtKB-UniRule"/>
</dbReference>
<evidence type="ECO:0000256" key="3">
    <source>
        <dbReference type="ARBA" id="ARBA00022598"/>
    </source>
</evidence>
<dbReference type="KEGG" id="lact:D7I46_05060"/>
<dbReference type="EC" id="6.3.4.3" evidence="8"/>
<dbReference type="PROSITE" id="PS00721">
    <property type="entry name" value="FTHFS_1"/>
    <property type="match status" value="1"/>
</dbReference>
<evidence type="ECO:0000256" key="2">
    <source>
        <dbReference type="ARBA" id="ARBA00022563"/>
    </source>
</evidence>
<organism evidence="9 10">
    <name type="scientific">Lactococcus allomyrinae</name>
    <dbReference type="NCBI Taxonomy" id="2419773"/>
    <lineage>
        <taxon>Bacteria</taxon>
        <taxon>Bacillati</taxon>
        <taxon>Bacillota</taxon>
        <taxon>Bacilli</taxon>
        <taxon>Lactobacillales</taxon>
        <taxon>Streptococcaceae</taxon>
        <taxon>Lactococcus</taxon>
    </lineage>
</organism>
<dbReference type="FunFam" id="3.10.410.10:FF:000001">
    <property type="entry name" value="Putative formate--tetrahydrofolate ligase"/>
    <property type="match status" value="1"/>
</dbReference>
<reference evidence="9 10" key="1">
    <citation type="submission" date="2018-09" db="EMBL/GenBank/DDBJ databases">
        <title>Genome sequencing of strain 1JSPR-7.</title>
        <authorList>
            <person name="Heo J."/>
            <person name="Kim S.-J."/>
            <person name="Kwon S.-W."/>
        </authorList>
    </citation>
    <scope>NUCLEOTIDE SEQUENCE [LARGE SCALE GENOMIC DNA]</scope>
    <source>
        <strain evidence="9 10">1JSPR-7</strain>
    </source>
</reference>
<dbReference type="NCBIfam" id="NF010030">
    <property type="entry name" value="PRK13505.1"/>
    <property type="match status" value="1"/>
</dbReference>
<keyword evidence="3 8" id="KW-0436">Ligase</keyword>
<feature type="binding site" evidence="8">
    <location>
        <begin position="65"/>
        <end position="72"/>
    </location>
    <ligand>
        <name>ATP</name>
        <dbReference type="ChEBI" id="CHEBI:30616"/>
    </ligand>
</feature>
<dbReference type="Gene3D" id="3.40.50.300">
    <property type="entry name" value="P-loop containing nucleotide triphosphate hydrolases"/>
    <property type="match status" value="1"/>
</dbReference>
<sequence length="555" mass="59713">MKSDIEIAQATTMQSITSIAKKIGLNFDDIELYGKYKAKIPLETLEKFEKNREGKLVLVTSINPTPAGEGKSTVTVGLADAFARLGESVMVALREPSLGPVMGVKGGAAGGGYAQVLPMEDINLHFTGDIHAITTANNAIAAFLDNSLHQGNPLNIDPRRVIWKRVLDLNDRALRHITIGLGGPLNGVPREDGFDITVASEIMAVLCLATSLEDLKYRISKIVVAQNYDRKPVTVGELGVAGSIAMLLKDALKPNLVQTIEGTPALIHGGPFANIAHGCNSVLATKTALKLSDIVITEAGFGADLGGEKFLDIKTRQLGKTPDAVVIVATIRALKMHGGVDKKELTKENVEAVKIGFANLKRHIENMQSYGLPVIVAINQFAADTEAEIEILSALTESLSVPISLTQVFEKGGEGGLDLARQLKKLLQEKSDFSYLYALESPISEKINKIVTEIYGGYKVNFSAKAKRQMREIEENGWTNLPVCMAKTQYSFSDNPNLLAAPEGFEITVRELIPKIGAGFIVALLGDIMTMPGLPKRPAALNMDVSNDGKISGLF</sequence>
<dbReference type="Gene3D" id="3.30.1510.10">
    <property type="entry name" value="Domain 2, N(10)-formyltetrahydrofolate synthetase"/>
    <property type="match status" value="1"/>
</dbReference>
<keyword evidence="2 8" id="KW-0554">One-carbon metabolism</keyword>
<dbReference type="Proteomes" id="UP000269374">
    <property type="component" value="Chromosome"/>
</dbReference>
<dbReference type="GO" id="GO:0004329">
    <property type="term" value="F:formate-tetrahydrofolate ligase activity"/>
    <property type="evidence" value="ECO:0007669"/>
    <property type="project" value="UniProtKB-UniRule"/>
</dbReference>
<comment type="pathway">
    <text evidence="1 8">One-carbon metabolism; tetrahydrofolate interconversion.</text>
</comment>
<evidence type="ECO:0000256" key="4">
    <source>
        <dbReference type="ARBA" id="ARBA00022741"/>
    </source>
</evidence>
<comment type="catalytic activity">
    <reaction evidence="6 8">
        <text>(6S)-5,6,7,8-tetrahydrofolate + formate + ATP = (6R)-10-formyltetrahydrofolate + ADP + phosphate</text>
        <dbReference type="Rhea" id="RHEA:20221"/>
        <dbReference type="ChEBI" id="CHEBI:15740"/>
        <dbReference type="ChEBI" id="CHEBI:30616"/>
        <dbReference type="ChEBI" id="CHEBI:43474"/>
        <dbReference type="ChEBI" id="CHEBI:57453"/>
        <dbReference type="ChEBI" id="CHEBI:195366"/>
        <dbReference type="ChEBI" id="CHEBI:456216"/>
        <dbReference type="EC" id="6.3.4.3"/>
    </reaction>
</comment>
<dbReference type="AlphaFoldDB" id="A0A387B9K6"/>
<dbReference type="PROSITE" id="PS00722">
    <property type="entry name" value="FTHFS_2"/>
    <property type="match status" value="1"/>
</dbReference>
<evidence type="ECO:0000313" key="10">
    <source>
        <dbReference type="Proteomes" id="UP000269374"/>
    </source>
</evidence>
<evidence type="ECO:0000256" key="1">
    <source>
        <dbReference type="ARBA" id="ARBA00004777"/>
    </source>
</evidence>
<dbReference type="UniPathway" id="UPA00193"/>
<dbReference type="SUPFAM" id="SSF52540">
    <property type="entry name" value="P-loop containing nucleoside triphosphate hydrolases"/>
    <property type="match status" value="1"/>
</dbReference>
<evidence type="ECO:0000256" key="6">
    <source>
        <dbReference type="ARBA" id="ARBA00049033"/>
    </source>
</evidence>
<dbReference type="Pfam" id="PF01268">
    <property type="entry name" value="FTHFS"/>
    <property type="match status" value="1"/>
</dbReference>
<accession>A0A387B9K6</accession>
<dbReference type="CDD" id="cd00477">
    <property type="entry name" value="FTHFS"/>
    <property type="match status" value="1"/>
</dbReference>
<dbReference type="EMBL" id="CP032627">
    <property type="protein sequence ID" value="AYG00515.1"/>
    <property type="molecule type" value="Genomic_DNA"/>
</dbReference>
<evidence type="ECO:0000256" key="8">
    <source>
        <dbReference type="HAMAP-Rule" id="MF_01543"/>
    </source>
</evidence>
<dbReference type="Gene3D" id="3.10.410.10">
    <property type="entry name" value="Formyltetrahydrofolate synthetase, domain 3"/>
    <property type="match status" value="1"/>
</dbReference>
<dbReference type="RefSeq" id="WP_120771903.1">
    <property type="nucleotide sequence ID" value="NZ_CP032627.1"/>
</dbReference>
<keyword evidence="4 8" id="KW-0547">Nucleotide-binding</keyword>
<dbReference type="InterPro" id="IPR027417">
    <property type="entry name" value="P-loop_NTPase"/>
</dbReference>
<dbReference type="HAMAP" id="MF_01543">
    <property type="entry name" value="FTHFS"/>
    <property type="match status" value="1"/>
</dbReference>
<dbReference type="OrthoDB" id="9761733at2"/>
<dbReference type="FunFam" id="3.30.1510.10:FF:000001">
    <property type="entry name" value="Formate--tetrahydrofolate ligase"/>
    <property type="match status" value="1"/>
</dbReference>
<name>A0A387B9K6_9LACT</name>
<dbReference type="InterPro" id="IPR000559">
    <property type="entry name" value="Formate_THF_ligase"/>
</dbReference>
<protein>
    <recommendedName>
        <fullName evidence="8">Formate--tetrahydrofolate ligase</fullName>
        <ecNumber evidence="8">6.3.4.3</ecNumber>
    </recommendedName>
    <alternativeName>
        <fullName evidence="8">Formyltetrahydrofolate synthetase</fullName>
        <shortName evidence="8">FHS</shortName>
        <shortName evidence="8">FTHFS</shortName>
    </alternativeName>
</protein>
<dbReference type="InterPro" id="IPR020628">
    <property type="entry name" value="Formate_THF_ligase_CS"/>
</dbReference>
<evidence type="ECO:0000256" key="7">
    <source>
        <dbReference type="ARBA" id="ARBA00061363"/>
    </source>
</evidence>
<gene>
    <name evidence="8" type="primary">fhs</name>
    <name evidence="9" type="ORF">D7I46_05060</name>
</gene>
<evidence type="ECO:0000256" key="5">
    <source>
        <dbReference type="ARBA" id="ARBA00022840"/>
    </source>
</evidence>
<dbReference type="GO" id="GO:0005524">
    <property type="term" value="F:ATP binding"/>
    <property type="evidence" value="ECO:0007669"/>
    <property type="project" value="UniProtKB-UniRule"/>
</dbReference>